<gene>
    <name evidence="3" type="primary">SAC3</name>
    <name evidence="3" type="ORF">SEPCBS119000_002605</name>
</gene>
<dbReference type="PANTHER" id="PTHR12436">
    <property type="entry name" value="80 KDA MCM3-ASSOCIATED PROTEIN"/>
    <property type="match status" value="1"/>
</dbReference>
<organism evidence="3 4">
    <name type="scientific">Sporothrix epigloea</name>
    <dbReference type="NCBI Taxonomy" id="1892477"/>
    <lineage>
        <taxon>Eukaryota</taxon>
        <taxon>Fungi</taxon>
        <taxon>Dikarya</taxon>
        <taxon>Ascomycota</taxon>
        <taxon>Pezizomycotina</taxon>
        <taxon>Sordariomycetes</taxon>
        <taxon>Sordariomycetidae</taxon>
        <taxon>Ophiostomatales</taxon>
        <taxon>Ophiostomataceae</taxon>
        <taxon>Sporothrix</taxon>
    </lineage>
</organism>
<feature type="region of interest" description="Disordered" evidence="1">
    <location>
        <begin position="1258"/>
        <end position="1301"/>
    </location>
</feature>
<sequence length="1539" mass="166690">MAAPTLPNPFQAASKPATPSPFATALSQSAVPSTTSPFSAPAAKQQTPTFAAQPAQQASSSAFQPLEPPASGPASNPFAALKQAASASTSLFGKASASVAANGGPPVFQSKPATTVFGQQPATFDTSTPSAQTGVSALSNPFLPTAISSSTPNLFSASPSVATPSSTIFSAAPSRAVGATPSTNFGAPTTQHVATNSNNLNAGPVSSRRPAQNLAVPTPTNGLGSARFGTASLANAPASTSGASETDYAKRLMNQLQKDKLQPPKWPTDPGNPANTSAIEAFWISYGNYRDNVRKSLVKAGLIDDPKVRKRLDQAIDFKGICEEMCPEYEKIERIFQHNVMMAEKEESSDGVMWPSTPLMIKALTRSSAGQEAPLPMDVRTVPALKRTLDHLIDNVLGDDSRLPSVHNFLWDRTRAIRRDFIFHSNMSKEEMLQLIYCLETITRFHATSLHLLSQKAFAPEGFDQRQEREQLSKALLSLLQAYDDCKDRHILCVNECEFRAYFILLNAHDPNFQHKVAEWGMKLWYESDDVQTAMTLAQAMQSVWDWRGPIKPTAPTTTALGAFDTFFRIVESPQVSYTMACLAEMHFVHVRRGILRNITRAYARARDSPKDLTIAALNGMLRFDTVDEAWDFVLANKLEFSSEDKETAYLVLDKSVQVSSMPIPQSFSQNLVERKRAGRTLPEALHGTVYEDVKYTPSVQAMPTSNAKQSSDMFVNQSPSSGSPHPNASQTKTSALLAQPDSEKVLGSSTAQPAPSSSLFTATPAPNTPFPSASPTFGQKSSWSSSTPSAASGIFSQSSAGAVTEDDKASLFQTTSSAMSTPKGLLGSAPASPFANSSSTTPTSSPFKPSESSNSVAEAPSVFTKSIPANTNAPTASIFSQTPREDKVPATAPSSAATAPFPAAPRLESSSPFKALPSPTPQPAIKKDLLGDFSRWYVTGDNGILSEFQDAIVEHLVRQTFEQFQHDEEERIKREEDEKSWAEALQFKTYNLRIKFFYKWRRIARERALDRRARQSRDELKAYRTVKRAEQRAAAEKAAAEEREREAEARRTVSKEVEFLTGLGYYDDFGASSRKRKATVSGEDDSTEQQRQARSASLTVVGAQQSRNDDTSIQEVMQSPSDHLRNFRPPARSLRESISHTVSRAKELFTSHMTTARDSASNKRNHRGSIGSMASFDDTGSISGDSIHSVQSMRSSFSPGGSQVAYYRRSVPGKNRAHSFFTRISSATAPEAVASAESLAPAQKVTNFMRYSRKTSQFGLDGNKSSVSSSIGGLGGTLRGPQRPATATASPSPSPVASYSASVAGSRMGARSGSFGESKVRSSYWRLRAMGMVQMPNKQYLHESLALPMLQDGKRFPGVGNYGLPPVPAWNGIGASDTKQVEGANEQTVEISDNNGRGSKISDYEETGQLRTQHYNVEDLRQTALPLSRKRLFSGGSEPHNGAIGAVASYAPVPRVIAAEANTAPFKPTALADSMTSPLGAKKLRVSVDPIARDTTALCETERVIREMREMADAMDQGRDWFKEQTDLMKSGVSAWDE</sequence>
<protein>
    <submittedName>
        <fullName evidence="3">Actin cytoskeleton and mitosis protein</fullName>
    </submittedName>
</protein>
<dbReference type="Gene3D" id="1.25.40.990">
    <property type="match status" value="1"/>
</dbReference>
<dbReference type="EMBL" id="CAWUON010000028">
    <property type="protein sequence ID" value="CAK7267539.1"/>
    <property type="molecule type" value="Genomic_DNA"/>
</dbReference>
<feature type="compositionally biased region" description="Polar residues" evidence="1">
    <location>
        <begin position="748"/>
        <end position="760"/>
    </location>
</feature>
<evidence type="ECO:0000313" key="4">
    <source>
        <dbReference type="Proteomes" id="UP001642502"/>
    </source>
</evidence>
<feature type="compositionally biased region" description="Polar residues" evidence="1">
    <location>
        <begin position="25"/>
        <end position="38"/>
    </location>
</feature>
<feature type="compositionally biased region" description="Polar residues" evidence="1">
    <location>
        <begin position="1090"/>
        <end position="1112"/>
    </location>
</feature>
<dbReference type="InterPro" id="IPR045107">
    <property type="entry name" value="SAC3/GANP/THP3"/>
</dbReference>
<keyword evidence="4" id="KW-1185">Reference proteome</keyword>
<feature type="compositionally biased region" description="Low complexity" evidence="1">
    <location>
        <begin position="1263"/>
        <end position="1272"/>
    </location>
</feature>
<dbReference type="Proteomes" id="UP001642502">
    <property type="component" value="Unassembled WGS sequence"/>
</dbReference>
<feature type="compositionally biased region" description="Low complexity" evidence="1">
    <location>
        <begin position="1285"/>
        <end position="1301"/>
    </location>
</feature>
<feature type="region of interest" description="Disordered" evidence="1">
    <location>
        <begin position="1078"/>
        <end position="1112"/>
    </location>
</feature>
<feature type="region of interest" description="Disordered" evidence="1">
    <location>
        <begin position="1"/>
        <end position="78"/>
    </location>
</feature>
<accession>A0ABP0DIB8</accession>
<feature type="region of interest" description="Disordered" evidence="1">
    <location>
        <begin position="203"/>
        <end position="223"/>
    </location>
</feature>
<dbReference type="PANTHER" id="PTHR12436:SF3">
    <property type="entry name" value="GERMINAL-CENTER ASSOCIATED NUCLEAR PROTEIN"/>
    <property type="match status" value="1"/>
</dbReference>
<reference evidence="3 4" key="1">
    <citation type="submission" date="2024-01" db="EMBL/GenBank/DDBJ databases">
        <authorList>
            <person name="Allen C."/>
            <person name="Tagirdzhanova G."/>
        </authorList>
    </citation>
    <scope>NUCLEOTIDE SEQUENCE [LARGE SCALE GENOMIC DNA]</scope>
    <source>
        <strain evidence="3 4">CBS 119000</strain>
    </source>
</reference>
<comment type="caution">
    <text evidence="3">The sequence shown here is derived from an EMBL/GenBank/DDBJ whole genome shotgun (WGS) entry which is preliminary data.</text>
</comment>
<feature type="domain" description="SAC3/GANP/THP3 conserved" evidence="2">
    <location>
        <begin position="325"/>
        <end position="642"/>
    </location>
</feature>
<name>A0ABP0DIB8_9PEZI</name>
<feature type="compositionally biased region" description="Polar residues" evidence="1">
    <location>
        <begin position="864"/>
        <end position="883"/>
    </location>
</feature>
<evidence type="ECO:0000259" key="2">
    <source>
        <dbReference type="Pfam" id="PF03399"/>
    </source>
</evidence>
<dbReference type="Pfam" id="PF03399">
    <property type="entry name" value="SAC3_GANP"/>
    <property type="match status" value="1"/>
</dbReference>
<feature type="region of interest" description="Disordered" evidence="1">
    <location>
        <begin position="704"/>
        <end position="805"/>
    </location>
</feature>
<feature type="compositionally biased region" description="Low complexity" evidence="1">
    <location>
        <begin position="40"/>
        <end position="65"/>
    </location>
</feature>
<feature type="compositionally biased region" description="Low complexity" evidence="1">
    <location>
        <begin position="829"/>
        <end position="856"/>
    </location>
</feature>
<evidence type="ECO:0000313" key="3">
    <source>
        <dbReference type="EMBL" id="CAK7267539.1"/>
    </source>
</evidence>
<feature type="compositionally biased region" description="Polar residues" evidence="1">
    <location>
        <begin position="704"/>
        <end position="737"/>
    </location>
</feature>
<feature type="region of interest" description="Disordered" evidence="1">
    <location>
        <begin position="819"/>
        <end position="922"/>
    </location>
</feature>
<dbReference type="InterPro" id="IPR005062">
    <property type="entry name" value="SAC3/GANP/THP3_conserved"/>
</dbReference>
<feature type="compositionally biased region" description="Low complexity" evidence="1">
    <location>
        <begin position="761"/>
        <end position="797"/>
    </location>
</feature>
<feature type="compositionally biased region" description="Low complexity" evidence="1">
    <location>
        <begin position="890"/>
        <end position="906"/>
    </location>
</feature>
<evidence type="ECO:0000256" key="1">
    <source>
        <dbReference type="SAM" id="MobiDB-lite"/>
    </source>
</evidence>
<proteinExistence type="predicted"/>